<reference evidence="10" key="1">
    <citation type="journal article" date="2019" name="Nat. Commun.">
        <title>The genome of broomcorn millet.</title>
        <authorList>
            <person name="Zou C."/>
            <person name="Miki D."/>
            <person name="Li D."/>
            <person name="Tang Q."/>
            <person name="Xiao L."/>
            <person name="Rajput S."/>
            <person name="Deng P."/>
            <person name="Jia W."/>
            <person name="Huang R."/>
            <person name="Zhang M."/>
            <person name="Sun Y."/>
            <person name="Hu J."/>
            <person name="Fu X."/>
            <person name="Schnable P.S."/>
            <person name="Li F."/>
            <person name="Zhang H."/>
            <person name="Feng B."/>
            <person name="Zhu X."/>
            <person name="Liu R."/>
            <person name="Schnable J.C."/>
            <person name="Zhu J.-K."/>
            <person name="Zhang H."/>
        </authorList>
    </citation>
    <scope>NUCLEOTIDE SEQUENCE [LARGE SCALE GENOMIC DNA]</scope>
</reference>
<dbReference type="STRING" id="4540.A0A3L6SHB1"/>
<dbReference type="GO" id="GO:0016020">
    <property type="term" value="C:membrane"/>
    <property type="evidence" value="ECO:0007669"/>
    <property type="project" value="InterPro"/>
</dbReference>
<dbReference type="Gene3D" id="2.30.42.10">
    <property type="match status" value="1"/>
</dbReference>
<dbReference type="GO" id="GO:0005737">
    <property type="term" value="C:cytoplasm"/>
    <property type="evidence" value="ECO:0007669"/>
    <property type="project" value="TreeGrafter"/>
</dbReference>
<dbReference type="GO" id="GO:0004222">
    <property type="term" value="F:metalloendopeptidase activity"/>
    <property type="evidence" value="ECO:0007669"/>
    <property type="project" value="InterPro"/>
</dbReference>
<dbReference type="AlphaFoldDB" id="A0A3L6SHB1"/>
<dbReference type="GO" id="GO:1905897">
    <property type="term" value="P:regulation of response to endoplasmic reticulum stress"/>
    <property type="evidence" value="ECO:0007669"/>
    <property type="project" value="TreeGrafter"/>
</dbReference>
<keyword evidence="4 7" id="KW-1133">Transmembrane helix</keyword>
<dbReference type="GO" id="GO:0012505">
    <property type="term" value="C:endomembrane system"/>
    <property type="evidence" value="ECO:0007669"/>
    <property type="project" value="UniProtKB-SubCell"/>
</dbReference>
<evidence type="ECO:0000256" key="5">
    <source>
        <dbReference type="ARBA" id="ARBA00023136"/>
    </source>
</evidence>
<dbReference type="InterPro" id="IPR036034">
    <property type="entry name" value="PDZ_sf"/>
</dbReference>
<dbReference type="Pfam" id="PF02163">
    <property type="entry name" value="Peptidase_M50"/>
    <property type="match status" value="1"/>
</dbReference>
<dbReference type="Proteomes" id="UP000275267">
    <property type="component" value="Unassembled WGS sequence"/>
</dbReference>
<protein>
    <recommendedName>
        <fullName evidence="6">Endopeptidase S2P</fullName>
    </recommendedName>
</protein>
<evidence type="ECO:0000256" key="1">
    <source>
        <dbReference type="ARBA" id="ARBA00004127"/>
    </source>
</evidence>
<sequence length="438" mass="48078">MLLWESIGAFYFRSGCLSAWLKNLLTSGHSISIMDATIIIMSTILSIAFHEFGHAIAAASEGVEIEYVAIFVAVLFPGAFVALNYDLLQNRPLFSMLRIYCAGIWHNVVLCAVCVLMASLLPVLLYPLYVSGDGLMVTGIPRTSPLSEYLSAHDVILSVDGLKITRTDEWIKILNQDTTAKSSSPEFLEGSQRYVTSSGKGYCVPDSWMDASKNLWQIRDEMPCPDELITFEKAISNDSAILGRGSDQKEVEGKYCLIAKDVVKLRKCGNGWRRTEDDGSSRACFEDECCLVPALTPGFSWIEVSYARPYSLGCLQRGGNLSSSSHATNSDLGQSPCEGSFVYLGDLLSAARSVRLSPYRPRWPLLFLADVPYILGNGLSSLLHASAALAVVNSLPVSLSFTGVMDSSVRYYPLAICLHNLAEYSVSHYSIETWQFGK</sequence>
<dbReference type="GO" id="GO:0031293">
    <property type="term" value="P:membrane protein intracellular domain proteolysis"/>
    <property type="evidence" value="ECO:0007669"/>
    <property type="project" value="TreeGrafter"/>
</dbReference>
<evidence type="ECO:0000259" key="8">
    <source>
        <dbReference type="Pfam" id="PF02163"/>
    </source>
</evidence>
<keyword evidence="3 7" id="KW-0812">Transmembrane</keyword>
<dbReference type="OrthoDB" id="69989at2759"/>
<dbReference type="InterPro" id="IPR001193">
    <property type="entry name" value="MBTPS2"/>
</dbReference>
<evidence type="ECO:0000256" key="3">
    <source>
        <dbReference type="ARBA" id="ARBA00022692"/>
    </source>
</evidence>
<organism evidence="9 10">
    <name type="scientific">Panicum miliaceum</name>
    <name type="common">Proso millet</name>
    <name type="synonym">Broomcorn millet</name>
    <dbReference type="NCBI Taxonomy" id="4540"/>
    <lineage>
        <taxon>Eukaryota</taxon>
        <taxon>Viridiplantae</taxon>
        <taxon>Streptophyta</taxon>
        <taxon>Embryophyta</taxon>
        <taxon>Tracheophyta</taxon>
        <taxon>Spermatophyta</taxon>
        <taxon>Magnoliopsida</taxon>
        <taxon>Liliopsida</taxon>
        <taxon>Poales</taxon>
        <taxon>Poaceae</taxon>
        <taxon>PACMAD clade</taxon>
        <taxon>Panicoideae</taxon>
        <taxon>Panicodae</taxon>
        <taxon>Paniceae</taxon>
        <taxon>Panicinae</taxon>
        <taxon>Panicum</taxon>
        <taxon>Panicum sect. Panicum</taxon>
    </lineage>
</organism>
<evidence type="ECO:0000256" key="4">
    <source>
        <dbReference type="ARBA" id="ARBA00022989"/>
    </source>
</evidence>
<feature type="domain" description="Peptidase M50" evidence="8">
    <location>
        <begin position="41"/>
        <end position="154"/>
    </location>
</feature>
<proteinExistence type="inferred from homology"/>
<name>A0A3L6SHB1_PANMI</name>
<dbReference type="EMBL" id="PQIB02000004">
    <property type="protein sequence ID" value="RLN21992.1"/>
    <property type="molecule type" value="Genomic_DNA"/>
</dbReference>
<keyword evidence="5 7" id="KW-0472">Membrane</keyword>
<comment type="subcellular location">
    <subcellularLocation>
        <location evidence="1">Endomembrane system</location>
        <topology evidence="1">Multi-pass membrane protein</topology>
    </subcellularLocation>
</comment>
<feature type="transmembrane region" description="Helical" evidence="7">
    <location>
        <begin position="65"/>
        <end position="83"/>
    </location>
</feature>
<dbReference type="PANTHER" id="PTHR13325:SF3">
    <property type="entry name" value="MEMBRANE-BOUND TRANSCRIPTION FACTOR SITE-2 PROTEASE"/>
    <property type="match status" value="1"/>
</dbReference>
<evidence type="ECO:0000313" key="9">
    <source>
        <dbReference type="EMBL" id="RLN21992.1"/>
    </source>
</evidence>
<keyword evidence="10" id="KW-1185">Reference proteome</keyword>
<feature type="transmembrane region" description="Helical" evidence="7">
    <location>
        <begin position="37"/>
        <end position="59"/>
    </location>
</feature>
<comment type="caution">
    <text evidence="9">The sequence shown here is derived from an EMBL/GenBank/DDBJ whole genome shotgun (WGS) entry which is preliminary data.</text>
</comment>
<evidence type="ECO:0000256" key="2">
    <source>
        <dbReference type="ARBA" id="ARBA00009989"/>
    </source>
</evidence>
<dbReference type="PRINTS" id="PR01000">
    <property type="entry name" value="SREBPS2PTASE"/>
</dbReference>
<dbReference type="PANTHER" id="PTHR13325">
    <property type="entry name" value="PROTEASE M50 MEMBRANE-BOUND TRANSCRIPTION FACTOR SITE 2 PROTEASE"/>
    <property type="match status" value="1"/>
</dbReference>
<dbReference type="InterPro" id="IPR008915">
    <property type="entry name" value="Peptidase_M50"/>
</dbReference>
<accession>A0A3L6SHB1</accession>
<comment type="similarity">
    <text evidence="2">Belongs to the peptidase M50A family.</text>
</comment>
<feature type="transmembrane region" description="Helical" evidence="7">
    <location>
        <begin position="104"/>
        <end position="129"/>
    </location>
</feature>
<evidence type="ECO:0000256" key="6">
    <source>
        <dbReference type="ARBA" id="ARBA00032658"/>
    </source>
</evidence>
<gene>
    <name evidence="9" type="ORF">C2845_PM07G18020</name>
</gene>
<evidence type="ECO:0000313" key="10">
    <source>
        <dbReference type="Proteomes" id="UP000275267"/>
    </source>
</evidence>
<evidence type="ECO:0000256" key="7">
    <source>
        <dbReference type="SAM" id="Phobius"/>
    </source>
</evidence>